<dbReference type="AlphaFoldDB" id="A0AAD6XBH9"/>
<keyword evidence="3" id="KW-1185">Reference proteome</keyword>
<dbReference type="Proteomes" id="UP001218188">
    <property type="component" value="Unassembled WGS sequence"/>
</dbReference>
<accession>A0AAD6XBH9</accession>
<name>A0AAD6XBH9_9AGAR</name>
<organism evidence="2 3">
    <name type="scientific">Mycena alexandri</name>
    <dbReference type="NCBI Taxonomy" id="1745969"/>
    <lineage>
        <taxon>Eukaryota</taxon>
        <taxon>Fungi</taxon>
        <taxon>Dikarya</taxon>
        <taxon>Basidiomycota</taxon>
        <taxon>Agaricomycotina</taxon>
        <taxon>Agaricomycetes</taxon>
        <taxon>Agaricomycetidae</taxon>
        <taxon>Agaricales</taxon>
        <taxon>Marasmiineae</taxon>
        <taxon>Mycenaceae</taxon>
        <taxon>Mycena</taxon>
    </lineage>
</organism>
<comment type="caution">
    <text evidence="2">The sequence shown here is derived from an EMBL/GenBank/DDBJ whole genome shotgun (WGS) entry which is preliminary data.</text>
</comment>
<gene>
    <name evidence="2" type="ORF">C8F04DRAFT_1252413</name>
</gene>
<evidence type="ECO:0000313" key="2">
    <source>
        <dbReference type="EMBL" id="KAJ7041931.1"/>
    </source>
</evidence>
<dbReference type="EMBL" id="JARJCM010000014">
    <property type="protein sequence ID" value="KAJ7041931.1"/>
    <property type="molecule type" value="Genomic_DNA"/>
</dbReference>
<evidence type="ECO:0000256" key="1">
    <source>
        <dbReference type="SAM" id="MobiDB-lite"/>
    </source>
</evidence>
<sequence>MSCVPPWSEYNLTGRGKLVLLPFDLVDIIEDELLVFDRRHFVERVFRRAQHAEYARARVRTLPPPDSDSASSSSDSDDSEPDVAMPDVDNVPSTPPDVTMPTAMALDSQSCDSDSNDEDFVPRADWCNDFIEHWSPPTLRARAPALPAVLQGMHPVPKYLSRGHMSELGFRLIKWDEPRAFSDMCDRIGCFFIGPPLERSAWEKNTIAATNLMHEVRQVFERTPGDDSVLSDGVTYSAYRGRPVRIKNTFNNMVALAVLRSSPAIQQITSYQNAMLQTVAPRMWDTANKTVDAIVDNDPCLRLPCQIPNCYPRQPTAFTEVHYRFSVDDSLPRPLARASGQLSGWDAITSLGHYDSHEALLILWEDQSIVTFPPGSTFFLPAGLLNQSFTTVLSDHSTLMTITQSLRGELHDYVANGFQAEPDVLPPLWMSDRDDGRAIRRERAEILAAMYPTVQEFDASFGEYRN</sequence>
<reference evidence="2" key="1">
    <citation type="submission" date="2023-03" db="EMBL/GenBank/DDBJ databases">
        <title>Massive genome expansion in bonnet fungi (Mycena s.s.) driven by repeated elements and novel gene families across ecological guilds.</title>
        <authorList>
            <consortium name="Lawrence Berkeley National Laboratory"/>
            <person name="Harder C.B."/>
            <person name="Miyauchi S."/>
            <person name="Viragh M."/>
            <person name="Kuo A."/>
            <person name="Thoen E."/>
            <person name="Andreopoulos B."/>
            <person name="Lu D."/>
            <person name="Skrede I."/>
            <person name="Drula E."/>
            <person name="Henrissat B."/>
            <person name="Morin E."/>
            <person name="Kohler A."/>
            <person name="Barry K."/>
            <person name="LaButti K."/>
            <person name="Morin E."/>
            <person name="Salamov A."/>
            <person name="Lipzen A."/>
            <person name="Mereny Z."/>
            <person name="Hegedus B."/>
            <person name="Baldrian P."/>
            <person name="Stursova M."/>
            <person name="Weitz H."/>
            <person name="Taylor A."/>
            <person name="Grigoriev I.V."/>
            <person name="Nagy L.G."/>
            <person name="Martin F."/>
            <person name="Kauserud H."/>
        </authorList>
    </citation>
    <scope>NUCLEOTIDE SEQUENCE</scope>
    <source>
        <strain evidence="2">CBHHK200</strain>
    </source>
</reference>
<proteinExistence type="predicted"/>
<protein>
    <submittedName>
        <fullName evidence="2">Uncharacterized protein</fullName>
    </submittedName>
</protein>
<feature type="region of interest" description="Disordered" evidence="1">
    <location>
        <begin position="57"/>
        <end position="117"/>
    </location>
</feature>
<evidence type="ECO:0000313" key="3">
    <source>
        <dbReference type="Proteomes" id="UP001218188"/>
    </source>
</evidence>